<feature type="transmembrane region" description="Helical" evidence="3">
    <location>
        <begin position="330"/>
        <end position="352"/>
    </location>
</feature>
<dbReference type="InterPro" id="IPR005946">
    <property type="entry name" value="Rib-P_diPkinase"/>
</dbReference>
<dbReference type="GO" id="GO:0002189">
    <property type="term" value="C:ribose phosphate diphosphokinase complex"/>
    <property type="evidence" value="ECO:0007669"/>
    <property type="project" value="TreeGrafter"/>
</dbReference>
<name>A0AAD9JCK7_9ANNE</name>
<organism evidence="4 5">
    <name type="scientific">Paralvinella palmiformis</name>
    <dbReference type="NCBI Taxonomy" id="53620"/>
    <lineage>
        <taxon>Eukaryota</taxon>
        <taxon>Metazoa</taxon>
        <taxon>Spiralia</taxon>
        <taxon>Lophotrochozoa</taxon>
        <taxon>Annelida</taxon>
        <taxon>Polychaeta</taxon>
        <taxon>Sedentaria</taxon>
        <taxon>Canalipalpata</taxon>
        <taxon>Terebellida</taxon>
        <taxon>Terebelliformia</taxon>
        <taxon>Alvinellidae</taxon>
        <taxon>Paralvinella</taxon>
    </lineage>
</organism>
<dbReference type="GO" id="GO:0005737">
    <property type="term" value="C:cytoplasm"/>
    <property type="evidence" value="ECO:0007669"/>
    <property type="project" value="TreeGrafter"/>
</dbReference>
<dbReference type="EMBL" id="JAODUP010000399">
    <property type="protein sequence ID" value="KAK2150603.1"/>
    <property type="molecule type" value="Genomic_DNA"/>
</dbReference>
<keyword evidence="3" id="KW-0472">Membrane</keyword>
<dbReference type="Proteomes" id="UP001208570">
    <property type="component" value="Unassembled WGS sequence"/>
</dbReference>
<feature type="compositionally biased region" description="Polar residues" evidence="2">
    <location>
        <begin position="88"/>
        <end position="108"/>
    </location>
</feature>
<dbReference type="AlphaFoldDB" id="A0AAD9JCK7"/>
<evidence type="ECO:0000256" key="1">
    <source>
        <dbReference type="ARBA" id="ARBA00006478"/>
    </source>
</evidence>
<dbReference type="SUPFAM" id="SSF53271">
    <property type="entry name" value="PRTase-like"/>
    <property type="match status" value="2"/>
</dbReference>
<dbReference type="SMART" id="SM01400">
    <property type="entry name" value="Pribosyltran_N"/>
    <property type="match status" value="1"/>
</dbReference>
<keyword evidence="5" id="KW-1185">Reference proteome</keyword>
<dbReference type="GO" id="GO:0000287">
    <property type="term" value="F:magnesium ion binding"/>
    <property type="evidence" value="ECO:0007669"/>
    <property type="project" value="InterPro"/>
</dbReference>
<evidence type="ECO:0000313" key="4">
    <source>
        <dbReference type="EMBL" id="KAK2150603.1"/>
    </source>
</evidence>
<reference evidence="4" key="1">
    <citation type="journal article" date="2023" name="Mol. Biol. Evol.">
        <title>Third-Generation Sequencing Reveals the Adaptive Role of the Epigenome in Three Deep-Sea Polychaetes.</title>
        <authorList>
            <person name="Perez M."/>
            <person name="Aroh O."/>
            <person name="Sun Y."/>
            <person name="Lan Y."/>
            <person name="Juniper S.K."/>
            <person name="Young C.R."/>
            <person name="Angers B."/>
            <person name="Qian P.Y."/>
        </authorList>
    </citation>
    <scope>NUCLEOTIDE SEQUENCE</scope>
    <source>
        <strain evidence="4">P08H-3</strain>
    </source>
</reference>
<evidence type="ECO:0000256" key="3">
    <source>
        <dbReference type="SAM" id="Phobius"/>
    </source>
</evidence>
<dbReference type="InterPro" id="IPR029057">
    <property type="entry name" value="PRTase-like"/>
</dbReference>
<comment type="caution">
    <text evidence="4">The sequence shown here is derived from an EMBL/GenBank/DDBJ whole genome shotgun (WGS) entry which is preliminary data.</text>
</comment>
<gene>
    <name evidence="4" type="ORF">LSH36_399g06000</name>
</gene>
<dbReference type="Gene3D" id="3.40.50.2020">
    <property type="match status" value="2"/>
</dbReference>
<evidence type="ECO:0000256" key="2">
    <source>
        <dbReference type="SAM" id="MobiDB-lite"/>
    </source>
</evidence>
<protein>
    <recommendedName>
        <fullName evidence="6">Phosphoribosyltransferase domain-containing protein</fullName>
    </recommendedName>
</protein>
<dbReference type="PANTHER" id="PTHR10210:SF45">
    <property type="entry name" value="RIBOSE-PHOSPHATE PYROPHOSPHOKINASE 3, CHLOROPLASTIC"/>
    <property type="match status" value="1"/>
</dbReference>
<dbReference type="InterPro" id="IPR000836">
    <property type="entry name" value="PRTase_dom"/>
</dbReference>
<comment type="similarity">
    <text evidence="1">Belongs to the ribose-phosphate pyrophosphokinase family.</text>
</comment>
<accession>A0AAD9JCK7</accession>
<dbReference type="PANTHER" id="PTHR10210">
    <property type="entry name" value="RIBOSE-PHOSPHATE DIPHOSPHOKINASE FAMILY MEMBER"/>
    <property type="match status" value="1"/>
</dbReference>
<dbReference type="GO" id="GO:0006164">
    <property type="term" value="P:purine nucleotide biosynthetic process"/>
    <property type="evidence" value="ECO:0007669"/>
    <property type="project" value="TreeGrafter"/>
</dbReference>
<feature type="transmembrane region" description="Helical" evidence="3">
    <location>
        <begin position="243"/>
        <end position="260"/>
    </location>
</feature>
<feature type="region of interest" description="Disordered" evidence="2">
    <location>
        <begin position="84"/>
        <end position="110"/>
    </location>
</feature>
<dbReference type="GO" id="GO:0006015">
    <property type="term" value="P:5-phosphoribose 1-diphosphate biosynthetic process"/>
    <property type="evidence" value="ECO:0007669"/>
    <property type="project" value="TreeGrafter"/>
</dbReference>
<proteinExistence type="inferred from homology"/>
<evidence type="ECO:0000313" key="5">
    <source>
        <dbReference type="Proteomes" id="UP001208570"/>
    </source>
</evidence>
<dbReference type="CDD" id="cd06223">
    <property type="entry name" value="PRTases_typeI"/>
    <property type="match status" value="1"/>
</dbReference>
<keyword evidence="3" id="KW-0812">Transmembrane</keyword>
<sequence length="624" mass="70398">MWFSPCFVVEALDIRTGAGAQRPLSAKSNITMILVTEADILSPSDDVTELCLPLEDDGTLRRIPKLRDNRHNDIRDASPRSKDINILDSFSGSGSSNERNPDTNNRSGDINMRWPINVDILNSSLPPNIDRSRLSTDPNVFIQPNNSGASTECEYNEYRTTKNVIVASKFKALRNKISNFPDESLPPAINGPSSSRLQTVPGNVDRLVATLRGDEEYEELFNETPDEIRRRKKHRTSSPKPSLSVWNTVFVFVRMVFLKIGRINTLKGTFEADVYIQATWRETKLDGKHLDKYMLVSVTTIACVGLWHSFVVIVPPSSLDGTTIIMLDRLVLVVLLGLWLLFQFGFFLHIFIKNMMASPQQRPPVWLYAHPSMTDLAESIIRRCGSCSDHLEAPAKGRPVIYKNTIKWGKFRDGWPNLFIEDVKEMAGKDVLFLASFHSPEVVFEQLSVIYAMPRYLARSFHLILPYFPTGTMERTLATLLSSIALTSRGPAQIMVFDIHALQERFYFADSVIPRLETAIPLLQHVLVGLKEHSKEHIAIAFPDDGAFKRFSLMFQDYSTIICHKIRDENKRIVRVKDGNPAGCHVIIVDDLVQTGGTLIECAKSVIDDLQLFMSDIDMLLKSG</sequence>
<evidence type="ECO:0008006" key="6">
    <source>
        <dbReference type="Google" id="ProtNLM"/>
    </source>
</evidence>
<keyword evidence="3" id="KW-1133">Transmembrane helix</keyword>
<feature type="transmembrane region" description="Helical" evidence="3">
    <location>
        <begin position="293"/>
        <end position="310"/>
    </location>
</feature>